<dbReference type="Proteomes" id="UP000790709">
    <property type="component" value="Unassembled WGS sequence"/>
</dbReference>
<proteinExistence type="predicted"/>
<reference evidence="1" key="1">
    <citation type="journal article" date="2021" name="New Phytol.">
        <title>Evolutionary innovations through gain and loss of genes in the ectomycorrhizal Boletales.</title>
        <authorList>
            <person name="Wu G."/>
            <person name="Miyauchi S."/>
            <person name="Morin E."/>
            <person name="Kuo A."/>
            <person name="Drula E."/>
            <person name="Varga T."/>
            <person name="Kohler A."/>
            <person name="Feng B."/>
            <person name="Cao Y."/>
            <person name="Lipzen A."/>
            <person name="Daum C."/>
            <person name="Hundley H."/>
            <person name="Pangilinan J."/>
            <person name="Johnson J."/>
            <person name="Barry K."/>
            <person name="LaButti K."/>
            <person name="Ng V."/>
            <person name="Ahrendt S."/>
            <person name="Min B."/>
            <person name="Choi I.G."/>
            <person name="Park H."/>
            <person name="Plett J.M."/>
            <person name="Magnuson J."/>
            <person name="Spatafora J.W."/>
            <person name="Nagy L.G."/>
            <person name="Henrissat B."/>
            <person name="Grigoriev I.V."/>
            <person name="Yang Z.L."/>
            <person name="Xu J."/>
            <person name="Martin F.M."/>
        </authorList>
    </citation>
    <scope>NUCLEOTIDE SEQUENCE</scope>
    <source>
        <strain evidence="1">KUC20120723A-06</strain>
    </source>
</reference>
<keyword evidence="2" id="KW-1185">Reference proteome</keyword>
<evidence type="ECO:0000313" key="1">
    <source>
        <dbReference type="EMBL" id="KAH7931380.1"/>
    </source>
</evidence>
<gene>
    <name evidence="1" type="ORF">BV22DRAFT_13568</name>
</gene>
<name>A0ACB8C031_9AGAM</name>
<sequence>MSRPALSVPLGSVTASACSDNAVRKEGQVLVYRQTKYFNSFLLAECTYQSYYSCRSDWVEPFFPEQLNWLPCSRGDREQERTDGDCGSFASVDSRMERLFSSGG</sequence>
<protein>
    <submittedName>
        <fullName evidence="1">Uncharacterized protein</fullName>
    </submittedName>
</protein>
<organism evidence="1 2">
    <name type="scientific">Leucogyrophana mollusca</name>
    <dbReference type="NCBI Taxonomy" id="85980"/>
    <lineage>
        <taxon>Eukaryota</taxon>
        <taxon>Fungi</taxon>
        <taxon>Dikarya</taxon>
        <taxon>Basidiomycota</taxon>
        <taxon>Agaricomycotina</taxon>
        <taxon>Agaricomycetes</taxon>
        <taxon>Agaricomycetidae</taxon>
        <taxon>Boletales</taxon>
        <taxon>Boletales incertae sedis</taxon>
        <taxon>Leucogyrophana</taxon>
    </lineage>
</organism>
<dbReference type="EMBL" id="MU266327">
    <property type="protein sequence ID" value="KAH7931380.1"/>
    <property type="molecule type" value="Genomic_DNA"/>
</dbReference>
<comment type="caution">
    <text evidence="1">The sequence shown here is derived from an EMBL/GenBank/DDBJ whole genome shotgun (WGS) entry which is preliminary data.</text>
</comment>
<accession>A0ACB8C031</accession>
<evidence type="ECO:0000313" key="2">
    <source>
        <dbReference type="Proteomes" id="UP000790709"/>
    </source>
</evidence>